<dbReference type="InterPro" id="IPR011006">
    <property type="entry name" value="CheY-like_superfamily"/>
</dbReference>
<gene>
    <name evidence="9" type="ORF">MON41_11170</name>
</gene>
<protein>
    <recommendedName>
        <fullName evidence="2">histidine kinase</fullName>
        <ecNumber evidence="2">2.7.13.3</ecNumber>
    </recommendedName>
</protein>
<dbReference type="PROSITE" id="PS50113">
    <property type="entry name" value="PAC"/>
    <property type="match status" value="1"/>
</dbReference>
<dbReference type="InterPro" id="IPR000700">
    <property type="entry name" value="PAS-assoc_C"/>
</dbReference>
<dbReference type="Proteomes" id="UP001201985">
    <property type="component" value="Unassembled WGS sequence"/>
</dbReference>
<dbReference type="SUPFAM" id="SSF52172">
    <property type="entry name" value="CheY-like"/>
    <property type="match status" value="1"/>
</dbReference>
<dbReference type="InterPro" id="IPR001610">
    <property type="entry name" value="PAC"/>
</dbReference>
<evidence type="ECO:0000259" key="7">
    <source>
        <dbReference type="PROSITE" id="PS50112"/>
    </source>
</evidence>
<evidence type="ECO:0000313" key="10">
    <source>
        <dbReference type="Proteomes" id="UP001201985"/>
    </source>
</evidence>
<keyword evidence="10" id="KW-1185">Reference proteome</keyword>
<feature type="modified residue" description="4-aspartylphosphate" evidence="4">
    <location>
        <position position="749"/>
    </location>
</feature>
<evidence type="ECO:0000256" key="1">
    <source>
        <dbReference type="ARBA" id="ARBA00000085"/>
    </source>
</evidence>
<dbReference type="Gene3D" id="3.30.565.10">
    <property type="entry name" value="Histidine kinase-like ATPase, C-terminal domain"/>
    <property type="match status" value="1"/>
</dbReference>
<dbReference type="InterPro" id="IPR003661">
    <property type="entry name" value="HisK_dim/P_dom"/>
</dbReference>
<dbReference type="SMART" id="SM00387">
    <property type="entry name" value="HATPase_c"/>
    <property type="match status" value="1"/>
</dbReference>
<dbReference type="RefSeq" id="WP_241792927.1">
    <property type="nucleotide sequence ID" value="NZ_JALBUU010000004.1"/>
</dbReference>
<dbReference type="InterPro" id="IPR013655">
    <property type="entry name" value="PAS_fold_3"/>
</dbReference>
<evidence type="ECO:0000256" key="4">
    <source>
        <dbReference type="PROSITE-ProRule" id="PRU00169"/>
    </source>
</evidence>
<keyword evidence="3 4" id="KW-0597">Phosphoprotein</keyword>
<sequence>MLDNTCLAGGGAAGARLRAVDWASNPLGPVEGWPLSLQTAVRILLSSEFPMMIHWGPELITFYNDAYAPSLGRKHPGNLGRPVYEWWSEMWDQLTPIFDRVLSGQSFFVENARYTPDRDGAQKDAYFTHCHSPLWDDQGKVAGIFLVVTETTRQVVAERDLLQANAALAQQNQALQASQARLAAVVSASSEVLYSMNADWSEMRQLTGGGFLADTGSANPRWLTDHIPDGEQARVAAAIQEAIRNKAVFSLEHQVRLAAGGIGWTQSRAVPLLGPAGEITEWFGTANDVTARRAAEEALRRLNESLEQQVAERTADRNRLWTLSKDIMLVAGFDGTIQATNPAWAESLGWPEDDLVGRNLFDLVHPEDLERTAACAAAIAGGQAFKRFENRCRHADGTYRWINWAGGPGDGLIIAAGRDVTEERTIADVLLRTEEQLRQSQKMEAVGQLTGGLAHDFNNLLTGITGSLELLQARVAQGRVGSLERYISAARGAADRATAVTHRLLAFSRRQTLDPKPTDMNRLVRDMVDLIRRTVGPAITVQIVGEPELPPVLIDPNQLENALLNLCINARDAMPDGGRLRIETHHRTLDCHAAQELEIPAGEYLTLCVTDNGTGMTPEVIARAFDPFFTTKPLGEGTGLGLSMIYGFARQSGGQARIASSPGQGTTVCLYLPPHAGRPVEEEPSLDPAEAPLAQQGETVLVVDDEPTVRMLVTEVLEELGYTPIEAADGAGGLHILRSNTRIDLLVTDVGLPGGMNGRQMAEAGRALRPGLKVLFITGYADNAVLGHDHLAEGMQVMVKPFSMELLATRVREIIAEA</sequence>
<dbReference type="Pfam" id="PF00072">
    <property type="entry name" value="Response_reg"/>
    <property type="match status" value="1"/>
</dbReference>
<dbReference type="SUPFAM" id="SSF55874">
    <property type="entry name" value="ATPase domain of HSP90 chaperone/DNA topoisomerase II/histidine kinase"/>
    <property type="match status" value="1"/>
</dbReference>
<dbReference type="PANTHER" id="PTHR43065:SF42">
    <property type="entry name" value="TWO-COMPONENT SENSOR PPRA"/>
    <property type="match status" value="1"/>
</dbReference>
<dbReference type="InterPro" id="IPR035965">
    <property type="entry name" value="PAS-like_dom_sf"/>
</dbReference>
<dbReference type="InterPro" id="IPR036890">
    <property type="entry name" value="HATPase_C_sf"/>
</dbReference>
<dbReference type="PROSITE" id="PS50109">
    <property type="entry name" value="HIS_KIN"/>
    <property type="match status" value="1"/>
</dbReference>
<feature type="domain" description="Response regulatory" evidence="6">
    <location>
        <begin position="699"/>
        <end position="815"/>
    </location>
</feature>
<dbReference type="PANTHER" id="PTHR43065">
    <property type="entry name" value="SENSOR HISTIDINE KINASE"/>
    <property type="match status" value="1"/>
</dbReference>
<feature type="domain" description="Histidine kinase" evidence="5">
    <location>
        <begin position="452"/>
        <end position="676"/>
    </location>
</feature>
<dbReference type="PRINTS" id="PR00344">
    <property type="entry name" value="BCTRLSENSOR"/>
</dbReference>
<organism evidence="9 10">
    <name type="scientific">Teichococcus vastitatis</name>
    <dbReference type="NCBI Taxonomy" id="2307076"/>
    <lineage>
        <taxon>Bacteria</taxon>
        <taxon>Pseudomonadati</taxon>
        <taxon>Pseudomonadota</taxon>
        <taxon>Alphaproteobacteria</taxon>
        <taxon>Acetobacterales</taxon>
        <taxon>Roseomonadaceae</taxon>
        <taxon>Roseomonas</taxon>
    </lineage>
</organism>
<name>A0ABS9W547_9PROT</name>
<dbReference type="EC" id="2.7.13.3" evidence="2"/>
<dbReference type="Pfam" id="PF00512">
    <property type="entry name" value="HisKA"/>
    <property type="match status" value="1"/>
</dbReference>
<dbReference type="NCBIfam" id="TIGR00229">
    <property type="entry name" value="sensory_box"/>
    <property type="match status" value="1"/>
</dbReference>
<dbReference type="InterPro" id="IPR003594">
    <property type="entry name" value="HATPase_dom"/>
</dbReference>
<evidence type="ECO:0000259" key="6">
    <source>
        <dbReference type="PROSITE" id="PS50110"/>
    </source>
</evidence>
<feature type="domain" description="PAC" evidence="8">
    <location>
        <begin position="249"/>
        <end position="301"/>
    </location>
</feature>
<comment type="catalytic activity">
    <reaction evidence="1">
        <text>ATP + protein L-histidine = ADP + protein N-phospho-L-histidine.</text>
        <dbReference type="EC" id="2.7.13.3"/>
    </reaction>
</comment>
<dbReference type="InterPro" id="IPR000014">
    <property type="entry name" value="PAS"/>
</dbReference>
<accession>A0ABS9W547</accession>
<dbReference type="SMART" id="SM00086">
    <property type="entry name" value="PAC"/>
    <property type="match status" value="2"/>
</dbReference>
<feature type="domain" description="PAS" evidence="7">
    <location>
        <begin position="328"/>
        <end position="370"/>
    </location>
</feature>
<dbReference type="Gene3D" id="3.30.450.20">
    <property type="entry name" value="PAS domain"/>
    <property type="match status" value="3"/>
</dbReference>
<evidence type="ECO:0000313" key="9">
    <source>
        <dbReference type="EMBL" id="MCI0754316.1"/>
    </source>
</evidence>
<reference evidence="9 10" key="1">
    <citation type="submission" date="2022-03" db="EMBL/GenBank/DDBJ databases">
        <title>Complete genome analysis of Roseomonas KG 17.1 : a prolific producer of plant growth promoters.</title>
        <authorList>
            <person name="Saadouli I."/>
            <person name="Najjari A."/>
            <person name="Mosbah A."/>
            <person name="Ouzari H.I."/>
        </authorList>
    </citation>
    <scope>NUCLEOTIDE SEQUENCE [LARGE SCALE GENOMIC DNA]</scope>
    <source>
        <strain evidence="9 10">KG17-1</strain>
    </source>
</reference>
<evidence type="ECO:0000256" key="2">
    <source>
        <dbReference type="ARBA" id="ARBA00012438"/>
    </source>
</evidence>
<dbReference type="InterPro" id="IPR013656">
    <property type="entry name" value="PAS_4"/>
</dbReference>
<dbReference type="PROSITE" id="PS50112">
    <property type="entry name" value="PAS"/>
    <property type="match status" value="1"/>
</dbReference>
<dbReference type="SMART" id="SM00448">
    <property type="entry name" value="REC"/>
    <property type="match status" value="1"/>
</dbReference>
<dbReference type="CDD" id="cd00130">
    <property type="entry name" value="PAS"/>
    <property type="match status" value="1"/>
</dbReference>
<dbReference type="InterPro" id="IPR005467">
    <property type="entry name" value="His_kinase_dom"/>
</dbReference>
<dbReference type="PROSITE" id="PS50110">
    <property type="entry name" value="RESPONSE_REGULATORY"/>
    <property type="match status" value="1"/>
</dbReference>
<dbReference type="Gene3D" id="1.10.287.130">
    <property type="match status" value="1"/>
</dbReference>
<dbReference type="InterPro" id="IPR001789">
    <property type="entry name" value="Sig_transdc_resp-reg_receiver"/>
</dbReference>
<dbReference type="EMBL" id="JALBUU010000004">
    <property type="protein sequence ID" value="MCI0754316.1"/>
    <property type="molecule type" value="Genomic_DNA"/>
</dbReference>
<comment type="caution">
    <text evidence="9">The sequence shown here is derived from an EMBL/GenBank/DDBJ whole genome shotgun (WGS) entry which is preliminary data.</text>
</comment>
<dbReference type="Pfam" id="PF08447">
    <property type="entry name" value="PAS_3"/>
    <property type="match status" value="1"/>
</dbReference>
<dbReference type="CDD" id="cd18161">
    <property type="entry name" value="REC_hyHK_blue-like"/>
    <property type="match status" value="1"/>
</dbReference>
<dbReference type="SMART" id="SM00388">
    <property type="entry name" value="HisKA"/>
    <property type="match status" value="1"/>
</dbReference>
<dbReference type="Pfam" id="PF08448">
    <property type="entry name" value="PAS_4"/>
    <property type="match status" value="2"/>
</dbReference>
<dbReference type="Pfam" id="PF02518">
    <property type="entry name" value="HATPase_c"/>
    <property type="match status" value="1"/>
</dbReference>
<dbReference type="CDD" id="cd00082">
    <property type="entry name" value="HisKA"/>
    <property type="match status" value="1"/>
</dbReference>
<dbReference type="InterPro" id="IPR036097">
    <property type="entry name" value="HisK_dim/P_sf"/>
</dbReference>
<evidence type="ECO:0000256" key="3">
    <source>
        <dbReference type="ARBA" id="ARBA00022553"/>
    </source>
</evidence>
<evidence type="ECO:0000259" key="5">
    <source>
        <dbReference type="PROSITE" id="PS50109"/>
    </source>
</evidence>
<dbReference type="InterPro" id="IPR004358">
    <property type="entry name" value="Sig_transdc_His_kin-like_C"/>
</dbReference>
<dbReference type="SMART" id="SM00091">
    <property type="entry name" value="PAS"/>
    <property type="match status" value="1"/>
</dbReference>
<dbReference type="Gene3D" id="3.40.50.2300">
    <property type="match status" value="1"/>
</dbReference>
<evidence type="ECO:0000259" key="8">
    <source>
        <dbReference type="PROSITE" id="PS50113"/>
    </source>
</evidence>
<dbReference type="SUPFAM" id="SSF47384">
    <property type="entry name" value="Homodimeric domain of signal transducing histidine kinase"/>
    <property type="match status" value="1"/>
</dbReference>
<dbReference type="SUPFAM" id="SSF55785">
    <property type="entry name" value="PYP-like sensor domain (PAS domain)"/>
    <property type="match status" value="3"/>
</dbReference>
<proteinExistence type="predicted"/>